<dbReference type="FunFam" id="3.10.50.40:FF:000006">
    <property type="entry name" value="Peptidyl-prolyl cis-trans isomerase"/>
    <property type="match status" value="1"/>
</dbReference>
<evidence type="ECO:0000313" key="8">
    <source>
        <dbReference type="EMBL" id="CAE0253559.1"/>
    </source>
</evidence>
<keyword evidence="4 5" id="KW-0413">Isomerase</keyword>
<evidence type="ECO:0000256" key="1">
    <source>
        <dbReference type="ARBA" id="ARBA00000971"/>
    </source>
</evidence>
<evidence type="ECO:0000259" key="6">
    <source>
        <dbReference type="PROSITE" id="PS50059"/>
    </source>
</evidence>
<dbReference type="EC" id="5.2.1.8" evidence="2 5"/>
<evidence type="ECO:0000256" key="2">
    <source>
        <dbReference type="ARBA" id="ARBA00013194"/>
    </source>
</evidence>
<dbReference type="EMBL" id="HBIB01024128">
    <property type="protein sequence ID" value="CAE0253573.1"/>
    <property type="molecule type" value="Transcribed_RNA"/>
</dbReference>
<name>A0A7S3DCI3_9EUKA</name>
<dbReference type="Pfam" id="PF00254">
    <property type="entry name" value="FKBP_C"/>
    <property type="match status" value="1"/>
</dbReference>
<feature type="domain" description="PPIase FKBP-type" evidence="6">
    <location>
        <begin position="49"/>
        <end position="137"/>
    </location>
</feature>
<dbReference type="InterPro" id="IPR046357">
    <property type="entry name" value="PPIase_dom_sf"/>
</dbReference>
<evidence type="ECO:0000313" key="10">
    <source>
        <dbReference type="EMBL" id="CAE0253572.1"/>
    </source>
</evidence>
<accession>A0A7S3DCI3</accession>
<proteinExistence type="predicted"/>
<evidence type="ECO:0000313" key="11">
    <source>
        <dbReference type="EMBL" id="CAE0253573.1"/>
    </source>
</evidence>
<evidence type="ECO:0000256" key="5">
    <source>
        <dbReference type="PROSITE-ProRule" id="PRU00277"/>
    </source>
</evidence>
<evidence type="ECO:0000313" key="7">
    <source>
        <dbReference type="EMBL" id="CAE0253550.1"/>
    </source>
</evidence>
<dbReference type="SUPFAM" id="SSF54534">
    <property type="entry name" value="FKBP-like"/>
    <property type="match status" value="1"/>
</dbReference>
<dbReference type="EMBL" id="HBIB01024127">
    <property type="protein sequence ID" value="CAE0253572.1"/>
    <property type="molecule type" value="Transcribed_RNA"/>
</dbReference>
<gene>
    <name evidence="7" type="ORF">PBIL07802_LOCUS15785</name>
    <name evidence="8" type="ORF">PBIL07802_LOCUS15794</name>
    <name evidence="9" type="ORF">PBIL07802_LOCUS15800</name>
    <name evidence="10" type="ORF">PBIL07802_LOCUS15807</name>
    <name evidence="11" type="ORF">PBIL07802_LOCUS15808</name>
</gene>
<dbReference type="PROSITE" id="PS50059">
    <property type="entry name" value="FKBP_PPIASE"/>
    <property type="match status" value="1"/>
</dbReference>
<comment type="catalytic activity">
    <reaction evidence="1 5">
        <text>[protein]-peptidylproline (omega=180) = [protein]-peptidylproline (omega=0)</text>
        <dbReference type="Rhea" id="RHEA:16237"/>
        <dbReference type="Rhea" id="RHEA-COMP:10747"/>
        <dbReference type="Rhea" id="RHEA-COMP:10748"/>
        <dbReference type="ChEBI" id="CHEBI:83833"/>
        <dbReference type="ChEBI" id="CHEBI:83834"/>
        <dbReference type="EC" id="5.2.1.8"/>
    </reaction>
</comment>
<organism evidence="8">
    <name type="scientific">Palpitomonas bilix</name>
    <dbReference type="NCBI Taxonomy" id="652834"/>
    <lineage>
        <taxon>Eukaryota</taxon>
        <taxon>Eukaryota incertae sedis</taxon>
    </lineage>
</organism>
<reference evidence="8" key="1">
    <citation type="submission" date="2021-01" db="EMBL/GenBank/DDBJ databases">
        <authorList>
            <person name="Corre E."/>
            <person name="Pelletier E."/>
            <person name="Niang G."/>
            <person name="Scheremetjew M."/>
            <person name="Finn R."/>
            <person name="Kale V."/>
            <person name="Holt S."/>
            <person name="Cochrane G."/>
            <person name="Meng A."/>
            <person name="Brown T."/>
            <person name="Cohen L."/>
        </authorList>
    </citation>
    <scope>NUCLEOTIDE SEQUENCE</scope>
    <source>
        <strain evidence="8">NIES-2562</strain>
    </source>
</reference>
<dbReference type="PROSITE" id="PS51257">
    <property type="entry name" value="PROKAR_LIPOPROTEIN"/>
    <property type="match status" value="1"/>
</dbReference>
<evidence type="ECO:0000256" key="4">
    <source>
        <dbReference type="ARBA" id="ARBA00023235"/>
    </source>
</evidence>
<keyword evidence="3 5" id="KW-0697">Rotamase</keyword>
<dbReference type="EMBL" id="HBIB01024119">
    <property type="protein sequence ID" value="CAE0253565.1"/>
    <property type="molecule type" value="Transcribed_RNA"/>
</dbReference>
<dbReference type="PANTHER" id="PTHR43811">
    <property type="entry name" value="FKBP-TYPE PEPTIDYL-PROLYL CIS-TRANS ISOMERASE FKPA"/>
    <property type="match status" value="1"/>
</dbReference>
<dbReference type="EMBL" id="HBIB01024111">
    <property type="protein sequence ID" value="CAE0253559.1"/>
    <property type="molecule type" value="Transcribed_RNA"/>
</dbReference>
<dbReference type="InterPro" id="IPR001179">
    <property type="entry name" value="PPIase_FKBP_dom"/>
</dbReference>
<dbReference type="EMBL" id="HBIB01024099">
    <property type="protein sequence ID" value="CAE0253550.1"/>
    <property type="molecule type" value="Transcribed_RNA"/>
</dbReference>
<dbReference type="GO" id="GO:0003755">
    <property type="term" value="F:peptidyl-prolyl cis-trans isomerase activity"/>
    <property type="evidence" value="ECO:0007669"/>
    <property type="project" value="UniProtKB-KW"/>
</dbReference>
<evidence type="ECO:0000256" key="3">
    <source>
        <dbReference type="ARBA" id="ARBA00023110"/>
    </source>
</evidence>
<dbReference type="PANTHER" id="PTHR43811:SF19">
    <property type="entry name" value="39 KDA FK506-BINDING NUCLEAR PROTEIN"/>
    <property type="match status" value="1"/>
</dbReference>
<dbReference type="Gene3D" id="3.10.50.40">
    <property type="match status" value="1"/>
</dbReference>
<evidence type="ECO:0000313" key="9">
    <source>
        <dbReference type="EMBL" id="CAE0253565.1"/>
    </source>
</evidence>
<dbReference type="AlphaFoldDB" id="A0A7S3DCI3"/>
<protein>
    <recommendedName>
        <fullName evidence="2 5">peptidylprolyl isomerase</fullName>
        <ecNumber evidence="2 5">5.2.1.8</ecNumber>
    </recommendedName>
</protein>
<sequence length="137" mass="14861">MKRAIVFASTVVSTSCVAFSSSRTPFATKPSGLEVRDEKLGVGKEAHSRDTVAVHYTGYFKDGRVFDSSRARDSPLLFTLGKGNVISGWEEGVQGMKEGGQRRLVVPSELGYGRKGRAPVIPPNTTLIFDIELVSIQ</sequence>